<organism evidence="1 2">
    <name type="scientific">Gigaspora rosea</name>
    <dbReference type="NCBI Taxonomy" id="44941"/>
    <lineage>
        <taxon>Eukaryota</taxon>
        <taxon>Fungi</taxon>
        <taxon>Fungi incertae sedis</taxon>
        <taxon>Mucoromycota</taxon>
        <taxon>Glomeromycotina</taxon>
        <taxon>Glomeromycetes</taxon>
        <taxon>Diversisporales</taxon>
        <taxon>Gigasporaceae</taxon>
        <taxon>Gigaspora</taxon>
    </lineage>
</organism>
<evidence type="ECO:0000313" key="2">
    <source>
        <dbReference type="Proteomes" id="UP000266673"/>
    </source>
</evidence>
<dbReference type="Proteomes" id="UP000266673">
    <property type="component" value="Unassembled WGS sequence"/>
</dbReference>
<keyword evidence="2" id="KW-1185">Reference proteome</keyword>
<evidence type="ECO:0000313" key="1">
    <source>
        <dbReference type="EMBL" id="RIB17635.1"/>
    </source>
</evidence>
<proteinExistence type="predicted"/>
<comment type="caution">
    <text evidence="1">The sequence shown here is derived from an EMBL/GenBank/DDBJ whole genome shotgun (WGS) entry which is preliminary data.</text>
</comment>
<reference evidence="1 2" key="1">
    <citation type="submission" date="2018-06" db="EMBL/GenBank/DDBJ databases">
        <title>Comparative genomics reveals the genomic features of Rhizophagus irregularis, R. cerebriforme, R. diaphanum and Gigaspora rosea, and their symbiotic lifestyle signature.</title>
        <authorList>
            <person name="Morin E."/>
            <person name="San Clemente H."/>
            <person name="Chen E.C.H."/>
            <person name="De La Providencia I."/>
            <person name="Hainaut M."/>
            <person name="Kuo A."/>
            <person name="Kohler A."/>
            <person name="Murat C."/>
            <person name="Tang N."/>
            <person name="Roy S."/>
            <person name="Loubradou J."/>
            <person name="Henrissat B."/>
            <person name="Grigoriev I.V."/>
            <person name="Corradi N."/>
            <person name="Roux C."/>
            <person name="Martin F.M."/>
        </authorList>
    </citation>
    <scope>NUCLEOTIDE SEQUENCE [LARGE SCALE GENOMIC DNA]</scope>
    <source>
        <strain evidence="1 2">DAOM 194757</strain>
    </source>
</reference>
<name>A0A397V5D9_9GLOM</name>
<gene>
    <name evidence="1" type="ORF">C2G38_2037570</name>
</gene>
<accession>A0A397V5D9</accession>
<dbReference type="AlphaFoldDB" id="A0A397V5D9"/>
<protein>
    <submittedName>
        <fullName evidence="1">Uncharacterized protein</fullName>
    </submittedName>
</protein>
<sequence>MKFELYDFLKDLINLRFEWTVPSTTQQFRIRLCQKIDKGEFVFERNTIKYDLSFFIHYIICAKPFDERLIPNSKIFRVFRHVPLILHIYVESQKKNGIKYVTTPTLVEIIIHFYQTYGGRLGEGYEILAKDYKNRRQNGCCEGKCDWKGRISVPQDKSLNLYNIECHGNHDPDHV</sequence>
<dbReference type="EMBL" id="QKWP01000593">
    <property type="protein sequence ID" value="RIB17635.1"/>
    <property type="molecule type" value="Genomic_DNA"/>
</dbReference>